<dbReference type="GO" id="GO:0004609">
    <property type="term" value="F:phosphatidylserine decarboxylase activity"/>
    <property type="evidence" value="ECO:0007669"/>
    <property type="project" value="UniProtKB-EC"/>
</dbReference>
<keyword evidence="9" id="KW-0456">Lyase</keyword>
<dbReference type="EMBL" id="FOSN01000004">
    <property type="protein sequence ID" value="SFK25259.1"/>
    <property type="molecule type" value="Genomic_DNA"/>
</dbReference>
<organism evidence="13 14">
    <name type="scientific">Methylocapsa palsarum</name>
    <dbReference type="NCBI Taxonomy" id="1612308"/>
    <lineage>
        <taxon>Bacteria</taxon>
        <taxon>Pseudomonadati</taxon>
        <taxon>Pseudomonadota</taxon>
        <taxon>Alphaproteobacteria</taxon>
        <taxon>Hyphomicrobiales</taxon>
        <taxon>Beijerinckiaceae</taxon>
        <taxon>Methylocapsa</taxon>
    </lineage>
</organism>
<name>A0A1I3Y1G6_9HYPH</name>
<evidence type="ECO:0000256" key="9">
    <source>
        <dbReference type="ARBA" id="ARBA00023239"/>
    </source>
</evidence>
<dbReference type="InterPro" id="IPR003817">
    <property type="entry name" value="PS_Dcarbxylase"/>
</dbReference>
<dbReference type="EC" id="4.1.1.65" evidence="3"/>
<evidence type="ECO:0000256" key="1">
    <source>
        <dbReference type="ARBA" id="ARBA00001928"/>
    </source>
</evidence>
<dbReference type="UniPathway" id="UPA00558"/>
<dbReference type="InterPro" id="IPR033177">
    <property type="entry name" value="PSD-B"/>
</dbReference>
<dbReference type="NCBIfam" id="TIGR00163">
    <property type="entry name" value="PS_decarb"/>
    <property type="match status" value="1"/>
</dbReference>
<accession>A0A1I3Y1G6</accession>
<keyword evidence="11" id="KW-0670">Pyruvate</keyword>
<dbReference type="RefSeq" id="WP_091680212.1">
    <property type="nucleotide sequence ID" value="NZ_FOSN01000004.1"/>
</dbReference>
<evidence type="ECO:0000256" key="11">
    <source>
        <dbReference type="ARBA" id="ARBA00023317"/>
    </source>
</evidence>
<evidence type="ECO:0000256" key="10">
    <source>
        <dbReference type="ARBA" id="ARBA00023264"/>
    </source>
</evidence>
<gene>
    <name evidence="13" type="ORF">SAMN05444581_104213</name>
</gene>
<proteinExistence type="predicted"/>
<dbReference type="GO" id="GO:0006646">
    <property type="term" value="P:phosphatidylethanolamine biosynthetic process"/>
    <property type="evidence" value="ECO:0007669"/>
    <property type="project" value="UniProtKB-UniPathway"/>
</dbReference>
<keyword evidence="14" id="KW-1185">Reference proteome</keyword>
<comment type="pathway">
    <text evidence="2">Lipid metabolism.</text>
</comment>
<dbReference type="Pfam" id="PF02666">
    <property type="entry name" value="PS_Dcarbxylase"/>
    <property type="match status" value="1"/>
</dbReference>
<evidence type="ECO:0000313" key="13">
    <source>
        <dbReference type="EMBL" id="SFK25259.1"/>
    </source>
</evidence>
<dbReference type="PANTHER" id="PTHR10067:SF6">
    <property type="entry name" value="PHOSPHATIDYLSERINE DECARBOXYLASE PROENZYME, MITOCHONDRIAL"/>
    <property type="match status" value="1"/>
</dbReference>
<evidence type="ECO:0000256" key="3">
    <source>
        <dbReference type="ARBA" id="ARBA00012243"/>
    </source>
</evidence>
<comment type="cofactor">
    <cofactor evidence="1">
        <name>pyruvate</name>
        <dbReference type="ChEBI" id="CHEBI:15361"/>
    </cofactor>
</comment>
<keyword evidence="10" id="KW-1208">Phospholipid metabolism</keyword>
<dbReference type="PANTHER" id="PTHR10067">
    <property type="entry name" value="PHOSPHATIDYLSERINE DECARBOXYLASE"/>
    <property type="match status" value="1"/>
</dbReference>
<evidence type="ECO:0000256" key="7">
    <source>
        <dbReference type="ARBA" id="ARBA00023145"/>
    </source>
</evidence>
<evidence type="ECO:0000256" key="2">
    <source>
        <dbReference type="ARBA" id="ARBA00005189"/>
    </source>
</evidence>
<evidence type="ECO:0000256" key="4">
    <source>
        <dbReference type="ARBA" id="ARBA00022516"/>
    </source>
</evidence>
<dbReference type="Proteomes" id="UP000198755">
    <property type="component" value="Unassembled WGS sequence"/>
</dbReference>
<keyword evidence="8" id="KW-0594">Phospholipid biosynthesis</keyword>
<protein>
    <recommendedName>
        <fullName evidence="3">phosphatidylserine decarboxylase</fullName>
        <ecNumber evidence="3">4.1.1.65</ecNumber>
    </recommendedName>
</protein>
<dbReference type="OrthoDB" id="9802030at2"/>
<dbReference type="AlphaFoldDB" id="A0A1I3Y1G6"/>
<evidence type="ECO:0000256" key="6">
    <source>
        <dbReference type="ARBA" id="ARBA00023098"/>
    </source>
</evidence>
<evidence type="ECO:0000256" key="5">
    <source>
        <dbReference type="ARBA" id="ARBA00022793"/>
    </source>
</evidence>
<keyword evidence="4" id="KW-0444">Lipid biosynthesis</keyword>
<sequence length="289" mass="33180">MKIVRRLLAKLSRQEDLNFLLTNRIPRRFATEFMGWYSQIEQPLVRDASIWIWRLFSDLDLSEAKQEKFKSMHDCFTRELKEGVRPIDQDVNTLVSPCDAIVGACGSIVGDELLQIKGFSYTLGELLCDRSLTELYHNGQYVTLRLMSSMYHRFHAPHDCIVDRLTYISGDTWNVNPIALRRVEKLFCKNERAVIQTRLASTSHVITLAPVAAILVASMRFHFIDVLLNLRYGGPNIFSCAVKFRKGEEMGWFQHGSTIIVFAPKGFELCEGVREGARIRMGECLMRLP</sequence>
<keyword evidence="7" id="KW-0865">Zymogen</keyword>
<comment type="pathway">
    <text evidence="12">Phospholipid metabolism; phosphatidylethanolamine biosynthesis.</text>
</comment>
<evidence type="ECO:0000256" key="8">
    <source>
        <dbReference type="ARBA" id="ARBA00023209"/>
    </source>
</evidence>
<keyword evidence="6" id="KW-0443">Lipid metabolism</keyword>
<evidence type="ECO:0000313" key="14">
    <source>
        <dbReference type="Proteomes" id="UP000198755"/>
    </source>
</evidence>
<reference evidence="13 14" key="1">
    <citation type="submission" date="2016-10" db="EMBL/GenBank/DDBJ databases">
        <authorList>
            <person name="de Groot N.N."/>
        </authorList>
    </citation>
    <scope>NUCLEOTIDE SEQUENCE [LARGE SCALE GENOMIC DNA]</scope>
    <source>
        <strain evidence="13 14">NE2</strain>
    </source>
</reference>
<keyword evidence="5" id="KW-0210">Decarboxylase</keyword>
<evidence type="ECO:0000256" key="12">
    <source>
        <dbReference type="ARBA" id="ARBA00024326"/>
    </source>
</evidence>
<dbReference type="STRING" id="1612308.SAMN05444581_104213"/>